<dbReference type="NCBIfam" id="TIGR00277">
    <property type="entry name" value="HDIG"/>
    <property type="match status" value="1"/>
</dbReference>
<reference evidence="3" key="1">
    <citation type="submission" date="2016-08" db="EMBL/GenBank/DDBJ databases">
        <title>Complete Genome Seqeunce of Paenibacillus sp. BIHB 4019 from tea rhizoplane.</title>
        <authorList>
            <person name="Thakur R."/>
            <person name="Swarnkar M.K."/>
            <person name="Gulati A."/>
        </authorList>
    </citation>
    <scope>NUCLEOTIDE SEQUENCE [LARGE SCALE GENOMIC DNA]</scope>
    <source>
        <strain evidence="3">BIHB4019</strain>
    </source>
</reference>
<dbReference type="EMBL" id="CP016808">
    <property type="protein sequence ID" value="ANY69261.1"/>
    <property type="molecule type" value="Genomic_DNA"/>
</dbReference>
<name>A0A1B2DNI8_9BACL</name>
<evidence type="ECO:0000259" key="2">
    <source>
        <dbReference type="PROSITE" id="PS51832"/>
    </source>
</evidence>
<gene>
    <name evidence="3" type="ORF">BBD42_24345</name>
</gene>
<dbReference type="PANTHER" id="PTHR43155">
    <property type="entry name" value="CYCLIC DI-GMP PHOSPHODIESTERASE PA4108-RELATED"/>
    <property type="match status" value="1"/>
</dbReference>
<dbReference type="PANTHER" id="PTHR43155:SF2">
    <property type="entry name" value="CYCLIC DI-GMP PHOSPHODIESTERASE PA4108"/>
    <property type="match status" value="1"/>
</dbReference>
<dbReference type="InterPro" id="IPR037522">
    <property type="entry name" value="HD_GYP_dom"/>
</dbReference>
<protein>
    <submittedName>
        <fullName evidence="3">Uncharacterized protein</fullName>
    </submittedName>
</protein>
<proteinExistence type="predicted"/>
<sequence length="350" mass="39906">MQNSVFFKSVINSDSILDSIGLLGQYLETLIGCQHICLLLPHDNGRNKLIPYSFKINQTDLKLLQQMAIDTDLFSDMSSGMHLCITMSSAKPAIKLLSMTTFQSLYTFHLNRSVYGAILLCFRSPVQLTDEQLHICQMVTMQMEQLIEKIYFRKQVLKQQSYENLVNTLRMKDGFTLNHCYNVAFYASLLGAKVGVDAEQLEQLKISALLHDIGKIAIPDSILLKPDRLTDEEFSVIKQHPAIGYELLKDLPDVQKILPVVRWHHERIDGSGYPDGLSGDDIPLLVRIVSLADAFDAMTSTRVYRHSLPVFEVRRQLEINVGKQFDGLLVQAFLQMLDDHMIMDRLVWDE</sequence>
<evidence type="ECO:0000259" key="1">
    <source>
        <dbReference type="PROSITE" id="PS51831"/>
    </source>
</evidence>
<dbReference type="SUPFAM" id="SSF109604">
    <property type="entry name" value="HD-domain/PDEase-like"/>
    <property type="match status" value="1"/>
</dbReference>
<dbReference type="InterPro" id="IPR006674">
    <property type="entry name" value="HD_domain"/>
</dbReference>
<dbReference type="InterPro" id="IPR006675">
    <property type="entry name" value="HDIG_dom"/>
</dbReference>
<feature type="domain" description="HD-GYP" evidence="2">
    <location>
        <begin position="154"/>
        <end position="349"/>
    </location>
</feature>
<dbReference type="AlphaFoldDB" id="A0A1B2DNI8"/>
<dbReference type="Gene3D" id="1.10.3210.10">
    <property type="entry name" value="Hypothetical protein af1432"/>
    <property type="match status" value="1"/>
</dbReference>
<feature type="domain" description="HD" evidence="1">
    <location>
        <begin position="176"/>
        <end position="298"/>
    </location>
</feature>
<dbReference type="InterPro" id="IPR003607">
    <property type="entry name" value="HD/PDEase_dom"/>
</dbReference>
<evidence type="ECO:0000313" key="3">
    <source>
        <dbReference type="EMBL" id="ANY69261.1"/>
    </source>
</evidence>
<dbReference type="SMART" id="SM00471">
    <property type="entry name" value="HDc"/>
    <property type="match status" value="1"/>
</dbReference>
<organism evidence="3">
    <name type="scientific">Paenibacillus sp. BIHB 4019</name>
    <dbReference type="NCBI Taxonomy" id="1870819"/>
    <lineage>
        <taxon>Bacteria</taxon>
        <taxon>Bacillati</taxon>
        <taxon>Bacillota</taxon>
        <taxon>Bacilli</taxon>
        <taxon>Bacillales</taxon>
        <taxon>Paenibacillaceae</taxon>
        <taxon>Paenibacillus</taxon>
    </lineage>
</organism>
<dbReference type="Pfam" id="PF13487">
    <property type="entry name" value="HD_5"/>
    <property type="match status" value="1"/>
</dbReference>
<accession>A0A1B2DNI8</accession>
<dbReference type="PROSITE" id="PS51831">
    <property type="entry name" value="HD"/>
    <property type="match status" value="1"/>
</dbReference>
<dbReference type="CDD" id="cd00077">
    <property type="entry name" value="HDc"/>
    <property type="match status" value="1"/>
</dbReference>
<dbReference type="PROSITE" id="PS51832">
    <property type="entry name" value="HD_GYP"/>
    <property type="match status" value="1"/>
</dbReference>